<sequence length="196" mass="19976">MPDRPTPSSTARLVRRELHSSRAAASVLTAAVLIVGCLVLLFEAVLQAVGDEPFLLDLDAAAAWLGALPAGVPASLLGAGSVLLLVVGLLLVLLAVLPGRRARYAIPDGRAAVVVDAEVVASSLARRARIAAGVGAEQVLVTVGRTSVRVQVRPTSGIPVDADAVRAAVADDLHRSGVTPEPRIAVVVTDSGVIGQ</sequence>
<dbReference type="Proteomes" id="UP000239297">
    <property type="component" value="Unassembled WGS sequence"/>
</dbReference>
<dbReference type="Pfam" id="PF19803">
    <property type="entry name" value="DUF6286"/>
    <property type="match status" value="1"/>
</dbReference>
<proteinExistence type="predicted"/>
<name>A0A2S5IUW0_9MICC</name>
<feature type="domain" description="DUF6286" evidence="2">
    <location>
        <begin position="86"/>
        <end position="188"/>
    </location>
</feature>
<comment type="caution">
    <text evidence="3">The sequence shown here is derived from an EMBL/GenBank/DDBJ whole genome shotgun (WGS) entry which is preliminary data.</text>
</comment>
<keyword evidence="1" id="KW-1133">Transmembrane helix</keyword>
<feature type="transmembrane region" description="Helical" evidence="1">
    <location>
        <begin position="21"/>
        <end position="42"/>
    </location>
</feature>
<dbReference type="OrthoDB" id="4951169at2"/>
<evidence type="ECO:0000313" key="3">
    <source>
        <dbReference type="EMBL" id="PPB48362.1"/>
    </source>
</evidence>
<keyword evidence="4" id="KW-1185">Reference proteome</keyword>
<dbReference type="AlphaFoldDB" id="A0A2S5IUW0"/>
<evidence type="ECO:0000259" key="2">
    <source>
        <dbReference type="Pfam" id="PF19803"/>
    </source>
</evidence>
<gene>
    <name evidence="3" type="ORF">C4K88_14970</name>
</gene>
<organism evidence="3 4">
    <name type="scientific">Arthrobacter pityocampae</name>
    <dbReference type="NCBI Taxonomy" id="547334"/>
    <lineage>
        <taxon>Bacteria</taxon>
        <taxon>Bacillati</taxon>
        <taxon>Actinomycetota</taxon>
        <taxon>Actinomycetes</taxon>
        <taxon>Micrococcales</taxon>
        <taxon>Micrococcaceae</taxon>
        <taxon>Arthrobacter</taxon>
    </lineage>
</organism>
<evidence type="ECO:0000313" key="4">
    <source>
        <dbReference type="Proteomes" id="UP000239297"/>
    </source>
</evidence>
<evidence type="ECO:0000256" key="1">
    <source>
        <dbReference type="SAM" id="Phobius"/>
    </source>
</evidence>
<protein>
    <recommendedName>
        <fullName evidence="2">DUF6286 domain-containing protein</fullName>
    </recommendedName>
</protein>
<reference evidence="3 4" key="1">
    <citation type="journal article" date="2014" name="Int. J. Syst. Evol. Microbiol.">
        <title>Arthrobacter pityocampae sp. nov., isolated from Thaumetopoea pityocampa (Lep., Thaumetopoeidae).</title>
        <authorList>
            <person name="Ince I.A."/>
            <person name="Demirbag Z."/>
            <person name="Kati H."/>
        </authorList>
    </citation>
    <scope>NUCLEOTIDE SEQUENCE [LARGE SCALE GENOMIC DNA]</scope>
    <source>
        <strain evidence="3 4">Tp2</strain>
    </source>
</reference>
<keyword evidence="1" id="KW-0812">Transmembrane</keyword>
<accession>A0A2S5IUW0</accession>
<dbReference type="InterPro" id="IPR046253">
    <property type="entry name" value="DUF6286"/>
</dbReference>
<dbReference type="EMBL" id="PRKW01000006">
    <property type="protein sequence ID" value="PPB48362.1"/>
    <property type="molecule type" value="Genomic_DNA"/>
</dbReference>
<keyword evidence="1" id="KW-0472">Membrane</keyword>
<feature type="transmembrane region" description="Helical" evidence="1">
    <location>
        <begin position="74"/>
        <end position="97"/>
    </location>
</feature>